<dbReference type="Proteomes" id="UP001592530">
    <property type="component" value="Unassembled WGS sequence"/>
</dbReference>
<proteinExistence type="predicted"/>
<comment type="caution">
    <text evidence="1">The sequence shown here is derived from an EMBL/GenBank/DDBJ whole genome shotgun (WGS) entry which is preliminary data.</text>
</comment>
<protein>
    <submittedName>
        <fullName evidence="1">DUF6461 domain-containing protein</fullName>
    </submittedName>
</protein>
<sequence>MDNGVRWLAETPWYFSVTFVRGISAPELGTRLGADPAAAPAVATAREIEGLLADPNIGIARLGDAGGWAFAVEYGESRGTQRAVLRQLSRAGGQAVNLDPQAGHPPSMFSCAGDGELLCSFGIGEESRRWGSSPDLLKPALETAGVLSADGSALAAGTQRQAQRAAMSLGVIGQYFGLSLPRALVEGGRLPTVVVSGRADLGAL</sequence>
<gene>
    <name evidence="1" type="ORF">ACEZDB_12245</name>
</gene>
<dbReference type="InterPro" id="IPR045592">
    <property type="entry name" value="DUF6461"/>
</dbReference>
<accession>A0ABV6X097</accession>
<organism evidence="1 2">
    <name type="scientific">Streptacidiphilus alkalitolerans</name>
    <dbReference type="NCBI Taxonomy" id="3342712"/>
    <lineage>
        <taxon>Bacteria</taxon>
        <taxon>Bacillati</taxon>
        <taxon>Actinomycetota</taxon>
        <taxon>Actinomycetes</taxon>
        <taxon>Kitasatosporales</taxon>
        <taxon>Streptomycetaceae</taxon>
        <taxon>Streptacidiphilus</taxon>
    </lineage>
</organism>
<dbReference type="EMBL" id="JBHEZY010000004">
    <property type="protein sequence ID" value="MFC1431413.1"/>
    <property type="molecule type" value="Genomic_DNA"/>
</dbReference>
<dbReference type="RefSeq" id="WP_380551945.1">
    <property type="nucleotide sequence ID" value="NZ_JBHEZY010000004.1"/>
</dbReference>
<reference evidence="1 2" key="1">
    <citation type="submission" date="2024-09" db="EMBL/GenBank/DDBJ databases">
        <authorList>
            <person name="Lee S.D."/>
        </authorList>
    </citation>
    <scope>NUCLEOTIDE SEQUENCE [LARGE SCALE GENOMIC DNA]</scope>
    <source>
        <strain evidence="1 2">N1-3</strain>
    </source>
</reference>
<evidence type="ECO:0000313" key="1">
    <source>
        <dbReference type="EMBL" id="MFC1431413.1"/>
    </source>
</evidence>
<evidence type="ECO:0000313" key="2">
    <source>
        <dbReference type="Proteomes" id="UP001592530"/>
    </source>
</evidence>
<name>A0ABV6X097_9ACTN</name>
<dbReference type="Pfam" id="PF20062">
    <property type="entry name" value="DUF6461"/>
    <property type="match status" value="1"/>
</dbReference>